<dbReference type="Proteomes" id="UP001183586">
    <property type="component" value="Unassembled WGS sequence"/>
</dbReference>
<gene>
    <name evidence="2" type="ORF">RM641_33500</name>
</gene>
<organism evidence="2 3">
    <name type="scientific">Streptomyces dubilierae</name>
    <dbReference type="NCBI Taxonomy" id="3075533"/>
    <lineage>
        <taxon>Bacteria</taxon>
        <taxon>Bacillati</taxon>
        <taxon>Actinomycetota</taxon>
        <taxon>Actinomycetes</taxon>
        <taxon>Kitasatosporales</taxon>
        <taxon>Streptomycetaceae</taxon>
        <taxon>Streptomyces</taxon>
    </lineage>
</organism>
<keyword evidence="3" id="KW-1185">Reference proteome</keyword>
<proteinExistence type="predicted"/>
<protein>
    <submittedName>
        <fullName evidence="2">Uncharacterized protein</fullName>
    </submittedName>
</protein>
<evidence type="ECO:0000313" key="2">
    <source>
        <dbReference type="EMBL" id="MDT0392357.1"/>
    </source>
</evidence>
<evidence type="ECO:0000256" key="1">
    <source>
        <dbReference type="SAM" id="MobiDB-lite"/>
    </source>
</evidence>
<evidence type="ECO:0000313" key="3">
    <source>
        <dbReference type="Proteomes" id="UP001183586"/>
    </source>
</evidence>
<name>A0ABU2PJN3_9ACTN</name>
<dbReference type="EMBL" id="JAVREU010000024">
    <property type="protein sequence ID" value="MDT0392357.1"/>
    <property type="molecule type" value="Genomic_DNA"/>
</dbReference>
<dbReference type="RefSeq" id="WP_311688186.1">
    <property type="nucleotide sequence ID" value="NZ_JAVREU010000024.1"/>
</dbReference>
<accession>A0ABU2PJN3</accession>
<dbReference type="InterPro" id="IPR045428">
    <property type="entry name" value="EACC1"/>
</dbReference>
<feature type="region of interest" description="Disordered" evidence="1">
    <location>
        <begin position="115"/>
        <end position="139"/>
    </location>
</feature>
<dbReference type="Pfam" id="PF19953">
    <property type="entry name" value="EACC1"/>
    <property type="match status" value="1"/>
</dbReference>
<comment type="caution">
    <text evidence="2">The sequence shown here is derived from an EMBL/GenBank/DDBJ whole genome shotgun (WGS) entry which is preliminary data.</text>
</comment>
<feature type="compositionally biased region" description="Low complexity" evidence="1">
    <location>
        <begin position="117"/>
        <end position="139"/>
    </location>
</feature>
<sequence>MELALTVDEVVGGEAEALLRWLREESDLHGQASVSFSGTQPPPPGGMGGSALEIVNVVLSNSIALGSLLTTLVAWRSSRPSPPPAVRIEVNGVPVTVNTDDPEGIRLLIDTLRAADADSASSQEPDSSPSAGGDPSSDT</sequence>
<reference evidence="3" key="1">
    <citation type="submission" date="2023-07" db="EMBL/GenBank/DDBJ databases">
        <title>30 novel species of actinomycetes from the DSMZ collection.</title>
        <authorList>
            <person name="Nouioui I."/>
        </authorList>
    </citation>
    <scope>NUCLEOTIDE SEQUENCE [LARGE SCALE GENOMIC DNA]</scope>
    <source>
        <strain evidence="3">DSM 41921</strain>
    </source>
</reference>